<evidence type="ECO:0000313" key="3">
    <source>
        <dbReference type="Proteomes" id="UP000030652"/>
    </source>
</evidence>
<evidence type="ECO:0000256" key="1">
    <source>
        <dbReference type="SAM" id="MobiDB-lite"/>
    </source>
</evidence>
<reference evidence="2 3" key="1">
    <citation type="submission" date="2014-10" db="EMBL/GenBank/DDBJ databases">
        <title>Draft genome of anammox bacterium scalindua brodae, obtained using differential coverage binning of sequence data from two enrichment reactors.</title>
        <authorList>
            <person name="Speth D.R."/>
            <person name="Russ L."/>
            <person name="Kartal B."/>
            <person name="Op den Camp H.J."/>
            <person name="Dutilh B.E."/>
            <person name="Jetten M.S."/>
        </authorList>
    </citation>
    <scope>NUCLEOTIDE SEQUENCE [LARGE SCALE GENOMIC DNA]</scope>
    <source>
        <strain evidence="2">RU1</strain>
    </source>
</reference>
<feature type="compositionally biased region" description="Basic residues" evidence="1">
    <location>
        <begin position="13"/>
        <end position="23"/>
    </location>
</feature>
<dbReference type="Gene3D" id="1.25.40.10">
    <property type="entry name" value="Tetratricopeptide repeat domain"/>
    <property type="match status" value="1"/>
</dbReference>
<dbReference type="InterPro" id="IPR011990">
    <property type="entry name" value="TPR-like_helical_dom_sf"/>
</dbReference>
<dbReference type="Pfam" id="PF12895">
    <property type="entry name" value="ANAPC3"/>
    <property type="match status" value="1"/>
</dbReference>
<dbReference type="EMBL" id="JRYO01000005">
    <property type="protein sequence ID" value="KHE94193.1"/>
    <property type="molecule type" value="Genomic_DNA"/>
</dbReference>
<sequence>MKKNDLQKTSTKLAKKSVIKKKQAGVSDGSSKEKKITKSNIGNSIKNADMYFDYEQYEKAVVAYRRVMNSKIAIDESDRVLNRLAESYYKLEKYEKAIELYRKVSNDYLNSPYRLGAQLSLGGCLILAGNYDEARRVLYEIAGQEARYTEEQEKNIVIEAHFKIAESYIEQAKHYYLKEDGDRHSTVVVR</sequence>
<feature type="region of interest" description="Disordered" evidence="1">
    <location>
        <begin position="1"/>
        <end position="34"/>
    </location>
</feature>
<accession>A0A0B0ESR8</accession>
<name>A0A0B0ESR8_9BACT</name>
<dbReference type="AlphaFoldDB" id="A0A0B0ESR8"/>
<protein>
    <submittedName>
        <fullName evidence="2">Uncharacterized protein</fullName>
    </submittedName>
</protein>
<dbReference type="SUPFAM" id="SSF48452">
    <property type="entry name" value="TPR-like"/>
    <property type="match status" value="1"/>
</dbReference>
<organism evidence="2 3">
    <name type="scientific">Candidatus Scalindua brodae</name>
    <dbReference type="NCBI Taxonomy" id="237368"/>
    <lineage>
        <taxon>Bacteria</taxon>
        <taxon>Pseudomonadati</taxon>
        <taxon>Planctomycetota</taxon>
        <taxon>Candidatus Brocadiia</taxon>
        <taxon>Candidatus Brocadiales</taxon>
        <taxon>Candidatus Scalinduaceae</taxon>
        <taxon>Candidatus Scalindua</taxon>
    </lineage>
</organism>
<comment type="caution">
    <text evidence="2">The sequence shown here is derived from an EMBL/GenBank/DDBJ whole genome shotgun (WGS) entry which is preliminary data.</text>
</comment>
<dbReference type="Proteomes" id="UP000030652">
    <property type="component" value="Unassembled WGS sequence"/>
</dbReference>
<gene>
    <name evidence="2" type="ORF">SCABRO_00031</name>
</gene>
<evidence type="ECO:0000313" key="2">
    <source>
        <dbReference type="EMBL" id="KHE94193.1"/>
    </source>
</evidence>
<proteinExistence type="predicted"/>